<evidence type="ECO:0000256" key="5">
    <source>
        <dbReference type="ARBA" id="ARBA00022692"/>
    </source>
</evidence>
<proteinExistence type="predicted"/>
<evidence type="ECO:0000313" key="15">
    <source>
        <dbReference type="EMBL" id="VYU30582.1"/>
    </source>
</evidence>
<keyword evidence="7" id="KW-0256">Endoplasmic reticulum</keyword>
<keyword evidence="10" id="KW-0333">Golgi apparatus</keyword>
<keyword evidence="9" id="KW-1133">Transmembrane helix</keyword>
<evidence type="ECO:0000256" key="10">
    <source>
        <dbReference type="ARBA" id="ARBA00023034"/>
    </source>
</evidence>
<keyword evidence="13" id="KW-0325">Glycoprotein</keyword>
<dbReference type="PANTHER" id="PTHR46025:SF3">
    <property type="entry name" value="XYLOSYLTRANSFERASE OXT"/>
    <property type="match status" value="1"/>
</dbReference>
<dbReference type="GO" id="GO:0015012">
    <property type="term" value="P:heparan sulfate proteoglycan biosynthetic process"/>
    <property type="evidence" value="ECO:0007669"/>
    <property type="project" value="TreeGrafter"/>
</dbReference>
<accession>A0A6N3DQK8</accession>
<dbReference type="EMBL" id="CACRUQ010000018">
    <property type="protein sequence ID" value="VYU30582.1"/>
    <property type="molecule type" value="Genomic_DNA"/>
</dbReference>
<keyword evidence="4" id="KW-0808">Transferase</keyword>
<name>A0A6N3DQK8_9FIRM</name>
<evidence type="ECO:0000256" key="11">
    <source>
        <dbReference type="ARBA" id="ARBA00023136"/>
    </source>
</evidence>
<keyword evidence="5" id="KW-0812">Transmembrane</keyword>
<evidence type="ECO:0000256" key="9">
    <source>
        <dbReference type="ARBA" id="ARBA00022989"/>
    </source>
</evidence>
<keyword evidence="6" id="KW-0479">Metal-binding</keyword>
<reference evidence="15" key="1">
    <citation type="submission" date="2019-11" db="EMBL/GenBank/DDBJ databases">
        <authorList>
            <person name="Feng L."/>
        </authorList>
    </citation>
    <scope>NUCLEOTIDE SEQUENCE</scope>
    <source>
        <strain evidence="15">RtorquesLFYP15</strain>
    </source>
</reference>
<dbReference type="GO" id="GO:0050650">
    <property type="term" value="P:chondroitin sulfate proteoglycan biosynthetic process"/>
    <property type="evidence" value="ECO:0007669"/>
    <property type="project" value="TreeGrafter"/>
</dbReference>
<evidence type="ECO:0000256" key="14">
    <source>
        <dbReference type="ARBA" id="ARBA00042865"/>
    </source>
</evidence>
<evidence type="ECO:0000256" key="7">
    <source>
        <dbReference type="ARBA" id="ARBA00022824"/>
    </source>
</evidence>
<evidence type="ECO:0000256" key="1">
    <source>
        <dbReference type="ARBA" id="ARBA00004323"/>
    </source>
</evidence>
<comment type="subcellular location">
    <subcellularLocation>
        <location evidence="2">Endoplasmic reticulum membrane</location>
        <topology evidence="2">Single-pass type II membrane protein</topology>
    </subcellularLocation>
    <subcellularLocation>
        <location evidence="1">Golgi apparatus membrane</location>
        <topology evidence="1">Single-pass type II membrane protein</topology>
    </subcellularLocation>
</comment>
<evidence type="ECO:0000256" key="13">
    <source>
        <dbReference type="ARBA" id="ARBA00023180"/>
    </source>
</evidence>
<dbReference type="GO" id="GO:0046872">
    <property type="term" value="F:metal ion binding"/>
    <property type="evidence" value="ECO:0007669"/>
    <property type="project" value="UniProtKB-KW"/>
</dbReference>
<keyword evidence="11" id="KW-0472">Membrane</keyword>
<gene>
    <name evidence="15" type="ORF">RTLFYP15_02029</name>
</gene>
<dbReference type="GO" id="GO:0030158">
    <property type="term" value="F:protein xylosyltransferase activity"/>
    <property type="evidence" value="ECO:0007669"/>
    <property type="project" value="InterPro"/>
</dbReference>
<evidence type="ECO:0000256" key="6">
    <source>
        <dbReference type="ARBA" id="ARBA00022723"/>
    </source>
</evidence>
<dbReference type="RefSeq" id="WP_423248735.1">
    <property type="nucleotide sequence ID" value="NZ_CACRUQ010000018.1"/>
</dbReference>
<dbReference type="AlphaFoldDB" id="A0A6N3DQK8"/>
<dbReference type="InterPro" id="IPR043538">
    <property type="entry name" value="XYLT"/>
</dbReference>
<evidence type="ECO:0000256" key="2">
    <source>
        <dbReference type="ARBA" id="ARBA00004648"/>
    </source>
</evidence>
<sequence length="308" mass="37488">MKKHAYLIMAHHQFEILMIFLRLMDHERNDFYIHIDIKTKDIPIEKIRNSVKYSRIEFINRMSVNWGGYSQIECELNLLKQALRGEYDYYHLVSGIDMPIKTKNKILDYFENKENTQYVHFEQKQIQDKYLDRIRYWYPFQEKVKKGYIYYLMGQVLLKIQKLFGVNRIKIENEFQFGANWFSITHEFAQYVVSQEKWIKKRFSMTTCADEIFLQTVLINSPFKNELPREAFEGDYSSCLRHIDWKRGNPYIFRKSDFEELISAKELFARKFDWNIDKEIIYQLKNYLEKEGEYETNEKDSSVDTMLQ</sequence>
<keyword evidence="8" id="KW-0735">Signal-anchor</keyword>
<dbReference type="GO" id="GO:0016020">
    <property type="term" value="C:membrane"/>
    <property type="evidence" value="ECO:0007669"/>
    <property type="project" value="InterPro"/>
</dbReference>
<evidence type="ECO:0000256" key="3">
    <source>
        <dbReference type="ARBA" id="ARBA00022676"/>
    </source>
</evidence>
<protein>
    <recommendedName>
        <fullName evidence="14">Peptide O-xylosyltransferase</fullName>
    </recommendedName>
</protein>
<evidence type="ECO:0000256" key="8">
    <source>
        <dbReference type="ARBA" id="ARBA00022968"/>
    </source>
</evidence>
<organism evidence="15">
    <name type="scientific">[Ruminococcus] torques</name>
    <dbReference type="NCBI Taxonomy" id="33039"/>
    <lineage>
        <taxon>Bacteria</taxon>
        <taxon>Bacillati</taxon>
        <taxon>Bacillota</taxon>
        <taxon>Clostridia</taxon>
        <taxon>Lachnospirales</taxon>
        <taxon>Lachnospiraceae</taxon>
        <taxon>Mediterraneibacter</taxon>
    </lineage>
</organism>
<evidence type="ECO:0000256" key="4">
    <source>
        <dbReference type="ARBA" id="ARBA00022679"/>
    </source>
</evidence>
<evidence type="ECO:0000256" key="12">
    <source>
        <dbReference type="ARBA" id="ARBA00023157"/>
    </source>
</evidence>
<dbReference type="InterPro" id="IPR003406">
    <property type="entry name" value="Glyco_trans_14"/>
</dbReference>
<keyword evidence="3" id="KW-0328">Glycosyltransferase</keyword>
<dbReference type="Pfam" id="PF02485">
    <property type="entry name" value="Branch"/>
    <property type="match status" value="1"/>
</dbReference>
<dbReference type="PANTHER" id="PTHR46025">
    <property type="entry name" value="XYLOSYLTRANSFERASE OXT"/>
    <property type="match status" value="1"/>
</dbReference>
<keyword evidence="12" id="KW-1015">Disulfide bond</keyword>